<comment type="similarity">
    <text evidence="1">Belongs to the type-I restriction system S methylase family.</text>
</comment>
<evidence type="ECO:0000313" key="7">
    <source>
        <dbReference type="Proteomes" id="UP000236500"/>
    </source>
</evidence>
<evidence type="ECO:0000256" key="1">
    <source>
        <dbReference type="ARBA" id="ARBA00010923"/>
    </source>
</evidence>
<dbReference type="Proteomes" id="UP000236500">
    <property type="component" value="Unassembled WGS sequence"/>
</dbReference>
<dbReference type="Gene3D" id="3.90.220.20">
    <property type="entry name" value="DNA methylase specificity domains"/>
    <property type="match status" value="1"/>
</dbReference>
<evidence type="ECO:0000256" key="2">
    <source>
        <dbReference type="ARBA" id="ARBA00022747"/>
    </source>
</evidence>
<dbReference type="InterPro" id="IPR044946">
    <property type="entry name" value="Restrct_endonuc_typeI_TRD_sf"/>
</dbReference>
<dbReference type="InterPro" id="IPR052021">
    <property type="entry name" value="Type-I_RS_S_subunit"/>
</dbReference>
<keyword evidence="3" id="KW-0238">DNA-binding</keyword>
<sequence>MVTCIAGSKNVIGNAAIADREVAFNQQINAIVPDVNTYFLYVHILVSKKKIQDKSTGGMKGLVSKSTFQNIKFMYPPKDLQNKFGEYFIEITKQKQLLKQSLTELENNFNSLMQRAFNGELFKGE</sequence>
<dbReference type="SUPFAM" id="SSF116734">
    <property type="entry name" value="DNA methylase specificity domain"/>
    <property type="match status" value="1"/>
</dbReference>
<keyword evidence="4" id="KW-0175">Coiled coil</keyword>
<dbReference type="PANTHER" id="PTHR30408:SF12">
    <property type="entry name" value="TYPE I RESTRICTION ENZYME MJAVIII SPECIFICITY SUBUNIT"/>
    <property type="match status" value="1"/>
</dbReference>
<organism evidence="6 7">
    <name type="scientific">Listeria newyorkensis</name>
    <dbReference type="NCBI Taxonomy" id="1497681"/>
    <lineage>
        <taxon>Bacteria</taxon>
        <taxon>Bacillati</taxon>
        <taxon>Bacillota</taxon>
        <taxon>Bacilli</taxon>
        <taxon>Bacillales</taxon>
        <taxon>Listeriaceae</taxon>
        <taxon>Listeria</taxon>
    </lineage>
</organism>
<comment type="caution">
    <text evidence="6">The sequence shown here is derived from an EMBL/GenBank/DDBJ whole genome shotgun (WGS) entry which is preliminary data.</text>
</comment>
<dbReference type="InterPro" id="IPR000055">
    <property type="entry name" value="Restrct_endonuc_typeI_TRD"/>
</dbReference>
<protein>
    <recommendedName>
        <fullName evidence="5">Type I restriction modification DNA specificity domain-containing protein</fullName>
    </recommendedName>
</protein>
<evidence type="ECO:0000313" key="6">
    <source>
        <dbReference type="EMBL" id="PNP88536.1"/>
    </source>
</evidence>
<feature type="coiled-coil region" evidence="4">
    <location>
        <begin position="88"/>
        <end position="115"/>
    </location>
</feature>
<proteinExistence type="inferred from homology"/>
<evidence type="ECO:0000259" key="5">
    <source>
        <dbReference type="Pfam" id="PF01420"/>
    </source>
</evidence>
<dbReference type="PANTHER" id="PTHR30408">
    <property type="entry name" value="TYPE-1 RESTRICTION ENZYME ECOKI SPECIFICITY PROTEIN"/>
    <property type="match status" value="1"/>
</dbReference>
<accession>A0ABX4XL37</accession>
<feature type="domain" description="Type I restriction modification DNA specificity" evidence="5">
    <location>
        <begin position="8"/>
        <end position="107"/>
    </location>
</feature>
<keyword evidence="2" id="KW-0680">Restriction system</keyword>
<reference evidence="6 7" key="1">
    <citation type="submission" date="2016-11" db="EMBL/GenBank/DDBJ databases">
        <title>Whole Genome Sequence of Listeria newyorkensis.</title>
        <authorList>
            <person name="Frink S."/>
            <person name="Morales C."/>
            <person name="Kiang D."/>
        </authorList>
    </citation>
    <scope>NUCLEOTIDE SEQUENCE [LARGE SCALE GENOMIC DNA]</scope>
    <source>
        <strain evidence="6 7">F1604011-044</strain>
    </source>
</reference>
<evidence type="ECO:0000256" key="3">
    <source>
        <dbReference type="ARBA" id="ARBA00023125"/>
    </source>
</evidence>
<dbReference type="EMBL" id="MPDH01000021">
    <property type="protein sequence ID" value="PNP88536.1"/>
    <property type="molecule type" value="Genomic_DNA"/>
</dbReference>
<name>A0ABX4XL37_9LIST</name>
<keyword evidence="7" id="KW-1185">Reference proteome</keyword>
<gene>
    <name evidence="6" type="ORF">BMT55_14530</name>
</gene>
<evidence type="ECO:0000256" key="4">
    <source>
        <dbReference type="SAM" id="Coils"/>
    </source>
</evidence>
<dbReference type="Pfam" id="PF01420">
    <property type="entry name" value="Methylase_S"/>
    <property type="match status" value="1"/>
</dbReference>